<protein>
    <submittedName>
        <fullName evidence="2">Uncharacterized protein</fullName>
    </submittedName>
</protein>
<keyword evidence="3" id="KW-1185">Reference proteome</keyword>
<dbReference type="PANTHER" id="PTHR35317:SF35">
    <property type="entry name" value="DUF4219 DOMAIN-CONTAINING PROTEIN"/>
    <property type="match status" value="1"/>
</dbReference>
<reference evidence="2" key="1">
    <citation type="journal article" date="2022" name="Int. J. Mol. Sci.">
        <title>Draft Genome of Tanacetum Coccineum: Genomic Comparison of Closely Related Tanacetum-Family Plants.</title>
        <authorList>
            <person name="Yamashiro T."/>
            <person name="Shiraishi A."/>
            <person name="Nakayama K."/>
            <person name="Satake H."/>
        </authorList>
    </citation>
    <scope>NUCLEOTIDE SEQUENCE</scope>
</reference>
<accession>A0ABQ4WU05</accession>
<reference evidence="2" key="2">
    <citation type="submission" date="2022-01" db="EMBL/GenBank/DDBJ databases">
        <authorList>
            <person name="Yamashiro T."/>
            <person name="Shiraishi A."/>
            <person name="Satake H."/>
            <person name="Nakayama K."/>
        </authorList>
    </citation>
    <scope>NUCLEOTIDE SEQUENCE</scope>
</reference>
<name>A0ABQ4WU05_9ASTR</name>
<evidence type="ECO:0000256" key="1">
    <source>
        <dbReference type="SAM" id="MobiDB-lite"/>
    </source>
</evidence>
<evidence type="ECO:0000313" key="2">
    <source>
        <dbReference type="EMBL" id="GJS56379.1"/>
    </source>
</evidence>
<organism evidence="2 3">
    <name type="scientific">Tanacetum coccineum</name>
    <dbReference type="NCBI Taxonomy" id="301880"/>
    <lineage>
        <taxon>Eukaryota</taxon>
        <taxon>Viridiplantae</taxon>
        <taxon>Streptophyta</taxon>
        <taxon>Embryophyta</taxon>
        <taxon>Tracheophyta</taxon>
        <taxon>Spermatophyta</taxon>
        <taxon>Magnoliopsida</taxon>
        <taxon>eudicotyledons</taxon>
        <taxon>Gunneridae</taxon>
        <taxon>Pentapetalae</taxon>
        <taxon>asterids</taxon>
        <taxon>campanulids</taxon>
        <taxon>Asterales</taxon>
        <taxon>Asteraceae</taxon>
        <taxon>Asteroideae</taxon>
        <taxon>Anthemideae</taxon>
        <taxon>Anthemidinae</taxon>
        <taxon>Tanacetum</taxon>
    </lineage>
</organism>
<proteinExistence type="predicted"/>
<comment type="caution">
    <text evidence="2">The sequence shown here is derived from an EMBL/GenBank/DDBJ whole genome shotgun (WGS) entry which is preliminary data.</text>
</comment>
<dbReference type="Pfam" id="PF14223">
    <property type="entry name" value="Retrotran_gag_2"/>
    <property type="match status" value="1"/>
</dbReference>
<dbReference type="PANTHER" id="PTHR35317">
    <property type="entry name" value="OS04G0629600 PROTEIN"/>
    <property type="match status" value="1"/>
</dbReference>
<dbReference type="Proteomes" id="UP001151760">
    <property type="component" value="Unassembled WGS sequence"/>
</dbReference>
<dbReference type="EMBL" id="BQNB010008932">
    <property type="protein sequence ID" value="GJS56379.1"/>
    <property type="molecule type" value="Genomic_DNA"/>
</dbReference>
<evidence type="ECO:0000313" key="3">
    <source>
        <dbReference type="Proteomes" id="UP001151760"/>
    </source>
</evidence>
<feature type="region of interest" description="Disordered" evidence="1">
    <location>
        <begin position="403"/>
        <end position="422"/>
    </location>
</feature>
<sequence length="435" mass="50078">MYLVFSRMLKSFDREDLETLYKLVKAKYGSTRPVEDLDLVLYGDLKTMFDLHVEDQVWRNQQDYRVLDWKLYDSCGVHSLRKKNVHIHILHGFLEVTAAQVHNGNYAKCAAGGKIMTVRNRSRFGINKWYQSFALRNFDLEDMELESTNSGPTAKLPILKLGEYEMWAIRIKQYFQIQDYALWEVIENGDSWVSISQTTEENGITVTKMSTPATAEEKTKKKNDVKARGLLLMALPNEHQLTFSQYPDAKSMFAAIETRFGGNAATKKTQKTLLKQQYENFSATSAESLDSIFNRLQKIVSRLAILGVIIAQEDLNLKFLSSLPPEWNTHVVVWMNKPEIETMSIDDLYNNFKIVEQKYYQKTGKKIFINGNDIAGYDKSKVECYNYHKLGYFARECRAPRSKEGQFRNQDNTKKQGNDEGTSKAMLAIDGVGFD</sequence>
<gene>
    <name evidence="2" type="ORF">Tco_0629741</name>
</gene>